<dbReference type="STRING" id="1763535.LPB072_03025"/>
<name>A0A167HPL1_9BURK</name>
<dbReference type="Proteomes" id="UP000185680">
    <property type="component" value="Chromosome"/>
</dbReference>
<dbReference type="InterPro" id="IPR007812">
    <property type="entry name" value="T2SS_protein-GspL"/>
</dbReference>
<reference evidence="3 4" key="1">
    <citation type="submission" date="2016-02" db="EMBL/GenBank/DDBJ databases">
        <title>Draft genome sequence of Hydrogenophaga sp. LPB0072.</title>
        <authorList>
            <person name="Shin S.-K."/>
            <person name="Yi H."/>
        </authorList>
    </citation>
    <scope>NUCLEOTIDE SEQUENCE [LARGE SCALE GENOMIC DNA]</scope>
    <source>
        <strain evidence="3 4">LPB0072</strain>
    </source>
</reference>
<dbReference type="NCBIfam" id="TIGR01709">
    <property type="entry name" value="typeII_sec_gspL"/>
    <property type="match status" value="1"/>
</dbReference>
<proteinExistence type="predicted"/>
<dbReference type="AlphaFoldDB" id="A0A167HPL1"/>
<evidence type="ECO:0000313" key="3">
    <source>
        <dbReference type="EMBL" id="OAD41545.1"/>
    </source>
</evidence>
<dbReference type="InterPro" id="IPR043129">
    <property type="entry name" value="ATPase_NBD"/>
</dbReference>
<dbReference type="InterPro" id="IPR024230">
    <property type="entry name" value="GspL_cyto_dom"/>
</dbReference>
<evidence type="ECO:0000313" key="2">
    <source>
        <dbReference type="EMBL" id="AOW11982.1"/>
    </source>
</evidence>
<gene>
    <name evidence="2" type="ORF">LPB072_03025</name>
    <name evidence="3" type="ORF">LPB72_12340</name>
</gene>
<dbReference type="GO" id="GO:0015628">
    <property type="term" value="P:protein secretion by the type II secretion system"/>
    <property type="evidence" value="ECO:0007669"/>
    <property type="project" value="InterPro"/>
</dbReference>
<protein>
    <recommendedName>
        <fullName evidence="1">GspL cytoplasmic actin-ATPase-like domain-containing protein</fullName>
    </recommendedName>
</protein>
<evidence type="ECO:0000313" key="5">
    <source>
        <dbReference type="Proteomes" id="UP000185680"/>
    </source>
</evidence>
<dbReference type="GO" id="GO:0009276">
    <property type="term" value="C:Gram-negative-bacterium-type cell wall"/>
    <property type="evidence" value="ECO:0007669"/>
    <property type="project" value="InterPro"/>
</dbReference>
<dbReference type="Gene3D" id="3.30.420.380">
    <property type="match status" value="1"/>
</dbReference>
<reference evidence="2 5" key="2">
    <citation type="submission" date="2016-10" db="EMBL/GenBank/DDBJ databases">
        <title>Hydorgenophaga sp. LPB0072 isolated from gastropod.</title>
        <authorList>
            <person name="Kim E."/>
            <person name="Yi H."/>
        </authorList>
    </citation>
    <scope>NUCLEOTIDE SEQUENCE [LARGE SCALE GENOMIC DNA]</scope>
    <source>
        <strain evidence="2 5">LPB0072</strain>
    </source>
</reference>
<dbReference type="EMBL" id="CP017476">
    <property type="protein sequence ID" value="AOW11982.1"/>
    <property type="molecule type" value="Genomic_DNA"/>
</dbReference>
<dbReference type="Proteomes" id="UP000185657">
    <property type="component" value="Unassembled WGS sequence"/>
</dbReference>
<dbReference type="Pfam" id="PF05134">
    <property type="entry name" value="T2SSL"/>
    <property type="match status" value="1"/>
</dbReference>
<accession>A0A167HPL1</accession>
<sequence>MDWASSSDGQQVVTHGTSTLSTLSTLPADAELVLVLPPQSVSWHKIALPKVPTARLRAVLDGMLEERLLSDTAELHFALAPGAKAGASVWVAACHKAWVKGWLQALEGSGRPVTRIVPGLSPLGTTTASGGGEATGMKVHWAHHQSEQAWLASASTTGVSCTPLMAQAGAALDTLAPTDDANVQWLSEPAAAAQAEQCFDQRFTLLTLPNWLLRCAQSEWNLAQFDLSLSNSARRGQRLRQFWRQLRSAPAWRPARWGLAALVAVQLIGVNAAAWQERRALKTKQQAISQILQTTFPNVTLVLDAPVQMQRELANMQQSNGQLSTLDLEAMLSGIARASAKEPVALRGIQYQRQANGGNGQFVADESAAGVWPGLQAALRRAGWETTVQDASISLSPAQP</sequence>
<dbReference type="KEGG" id="hyl:LPB072_03025"/>
<evidence type="ECO:0000259" key="1">
    <source>
        <dbReference type="Pfam" id="PF05134"/>
    </source>
</evidence>
<dbReference type="SUPFAM" id="SSF53067">
    <property type="entry name" value="Actin-like ATPase domain"/>
    <property type="match status" value="1"/>
</dbReference>
<feature type="domain" description="GspL cytoplasmic actin-ATPase-like" evidence="1">
    <location>
        <begin position="3"/>
        <end position="119"/>
    </location>
</feature>
<evidence type="ECO:0000313" key="4">
    <source>
        <dbReference type="Proteomes" id="UP000185657"/>
    </source>
</evidence>
<dbReference type="EMBL" id="LVWD01000014">
    <property type="protein sequence ID" value="OAD41545.1"/>
    <property type="molecule type" value="Genomic_DNA"/>
</dbReference>
<dbReference type="GO" id="GO:0015627">
    <property type="term" value="C:type II protein secretion system complex"/>
    <property type="evidence" value="ECO:0007669"/>
    <property type="project" value="InterPro"/>
</dbReference>
<organism evidence="2 5">
    <name type="scientific">Hydrogenophaga crassostreae</name>
    <dbReference type="NCBI Taxonomy" id="1763535"/>
    <lineage>
        <taxon>Bacteria</taxon>
        <taxon>Pseudomonadati</taxon>
        <taxon>Pseudomonadota</taxon>
        <taxon>Betaproteobacteria</taxon>
        <taxon>Burkholderiales</taxon>
        <taxon>Comamonadaceae</taxon>
        <taxon>Hydrogenophaga</taxon>
    </lineage>
</organism>
<keyword evidence="4" id="KW-1185">Reference proteome</keyword>